<dbReference type="InterPro" id="IPR011989">
    <property type="entry name" value="ARM-like"/>
</dbReference>
<dbReference type="InterPro" id="IPR057567">
    <property type="entry name" value="TPR_TTI1_C"/>
</dbReference>
<dbReference type="InterPro" id="IPR049362">
    <property type="entry name" value="TTI1_rpt"/>
</dbReference>
<dbReference type="SUPFAM" id="SSF48371">
    <property type="entry name" value="ARM repeat"/>
    <property type="match status" value="1"/>
</dbReference>
<feature type="domain" description="TTI1 N-terminal TPR" evidence="2">
    <location>
        <begin position="7"/>
        <end position="339"/>
    </location>
</feature>
<dbReference type="InterPro" id="IPR052587">
    <property type="entry name" value="TELO2-interacting_protein_1"/>
</dbReference>
<feature type="compositionally biased region" description="Basic and acidic residues" evidence="1">
    <location>
        <begin position="764"/>
        <end position="794"/>
    </location>
</feature>
<reference evidence="4 5" key="1">
    <citation type="journal article" date="2018" name="Sci. Rep.">
        <title>Comparative genomics provides insights into the lifestyle and reveals functional heterogeneity of dark septate endophytic fungi.</title>
        <authorList>
            <person name="Knapp D.G."/>
            <person name="Nemeth J.B."/>
            <person name="Barry K."/>
            <person name="Hainaut M."/>
            <person name="Henrissat B."/>
            <person name="Johnson J."/>
            <person name="Kuo A."/>
            <person name="Lim J.H.P."/>
            <person name="Lipzen A."/>
            <person name="Nolan M."/>
            <person name="Ohm R.A."/>
            <person name="Tamas L."/>
            <person name="Grigoriev I.V."/>
            <person name="Spatafora J.W."/>
            <person name="Nagy L.G."/>
            <person name="Kovacs G.M."/>
        </authorList>
    </citation>
    <scope>NUCLEOTIDE SEQUENCE [LARGE SCALE GENOMIC DNA]</scope>
    <source>
        <strain evidence="4 5">DSE2036</strain>
    </source>
</reference>
<protein>
    <recommendedName>
        <fullName evidence="6">ARM repeat-containing protein</fullName>
    </recommendedName>
</protein>
<sequence>MDRQRVFLQLKPACVHLLQVTASFSQQGGAPSNLIKALADLVQTLHSINSQGGVLDAKLTEYVFVPISQVLRISQTVPVRALELCLECISLLLRGSWGGELAPELSGQLLILFTFMAKPSSAQSGIPGSSEELQGLALKCMTELFDEISRSSTGKQHLTATSSIPALGEAVLVVLDNLTNSLSGPVKLHAASVIRSLISAIDDRDALASFLPRMVSSLTKVLTPSSSNRVNFRVLESCLQSMRELLLLLLNDKETKDLPKSTPGKSDERAKATRSLPWLQATASQLKVALSNILKLRQHEKLEVQKSLLALCSVVVQECRGSLAECVGMVIETMVMLAGRGESKDTVEEDLKNLLLSDDNLSTLLQESLYGWVIALPRFMQSKDDMGRRQIIQQIAVTLRLLNNNQAIIGDLLAEHLREGVSTVLGDSKRVEFIAENQSLANLNKDMGLSASISRSFGPFPFHLKGQQDVMADFSQLLAELAVSDTAVSVAQDLVSGLRAGSQVNQLASFWISVNLVRDMMRNNPSIHEFIDLGTINPHEELLDSLYSHSVEILTQQNASDVQDWRICALALEVIAMQAGRYKAEFRTELSEVLYPMLYYLGSTEPELRNHAIICLNIVSNTCGYSSASELVVANVDYVINAVGLRLSYGDVSPQAPQVLLMMMRLCGPSLLPYLDDLVGAIFGALERYHGYPKLVELLFTVLKGMAEEGVKAPQLAITASQEHLQGKEERNDVTTMRILIESIKKTEQAANFEQSAHFEELKHENFPKKPWEEATDLSKDDQTSESRSPEKPSPDPPPPEPLTFSILLKISELTQYYLTSSSPSLRASLINLLQTTIPALAKHENSFLPLINTLWPVLISRLEDPEAYVVANSLDIVAMMCEFAQNFMGSRIDAAWDLIKLVFRRTINYEKRMKSSNSKIEPARVVDLSGITAPTSQSVITNNISTGKELYIDAPTRMIRDSLVHLLCSIAKHVGIKEEQFDDLLNMLDSVLEREDVQLSLGKRNYDAVWLKLYQREHQRIMGEVKEKKKPESNRWNFVQV</sequence>
<feature type="region of interest" description="Disordered" evidence="1">
    <location>
        <begin position="764"/>
        <end position="802"/>
    </location>
</feature>
<dbReference type="OrthoDB" id="49511at2759"/>
<evidence type="ECO:0000259" key="3">
    <source>
        <dbReference type="Pfam" id="PF24181"/>
    </source>
</evidence>
<organism evidence="4 5">
    <name type="scientific">Periconia macrospinosa</name>
    <dbReference type="NCBI Taxonomy" id="97972"/>
    <lineage>
        <taxon>Eukaryota</taxon>
        <taxon>Fungi</taxon>
        <taxon>Dikarya</taxon>
        <taxon>Ascomycota</taxon>
        <taxon>Pezizomycotina</taxon>
        <taxon>Dothideomycetes</taxon>
        <taxon>Pleosporomycetidae</taxon>
        <taxon>Pleosporales</taxon>
        <taxon>Massarineae</taxon>
        <taxon>Periconiaceae</taxon>
        <taxon>Periconia</taxon>
    </lineage>
</organism>
<dbReference type="AlphaFoldDB" id="A0A2V1E892"/>
<evidence type="ECO:0008006" key="6">
    <source>
        <dbReference type="Google" id="ProtNLM"/>
    </source>
</evidence>
<evidence type="ECO:0000313" key="5">
    <source>
        <dbReference type="Proteomes" id="UP000244855"/>
    </source>
</evidence>
<dbReference type="STRING" id="97972.A0A2V1E892"/>
<dbReference type="Gene3D" id="1.25.10.10">
    <property type="entry name" value="Leucine-rich Repeat Variant"/>
    <property type="match status" value="2"/>
</dbReference>
<dbReference type="PANTHER" id="PTHR18460">
    <property type="entry name" value="TEL2 INTERACTING PROTEIN 1 TTI1 FAMILY MEMBER"/>
    <property type="match status" value="1"/>
</dbReference>
<dbReference type="Pfam" id="PF24173">
    <property type="entry name" value="TPR_TTI1_N"/>
    <property type="match status" value="1"/>
</dbReference>
<accession>A0A2V1E892</accession>
<dbReference type="InterPro" id="IPR016024">
    <property type="entry name" value="ARM-type_fold"/>
</dbReference>
<evidence type="ECO:0000256" key="1">
    <source>
        <dbReference type="SAM" id="MobiDB-lite"/>
    </source>
</evidence>
<dbReference type="EMBL" id="KZ805309">
    <property type="protein sequence ID" value="PVI06362.1"/>
    <property type="molecule type" value="Genomic_DNA"/>
</dbReference>
<evidence type="ECO:0000259" key="2">
    <source>
        <dbReference type="Pfam" id="PF24173"/>
    </source>
</evidence>
<dbReference type="Pfam" id="PF21547">
    <property type="entry name" value="TTI1"/>
    <property type="match status" value="1"/>
</dbReference>
<dbReference type="GO" id="GO:0005737">
    <property type="term" value="C:cytoplasm"/>
    <property type="evidence" value="ECO:0007669"/>
    <property type="project" value="TreeGrafter"/>
</dbReference>
<keyword evidence="5" id="KW-1185">Reference proteome</keyword>
<gene>
    <name evidence="4" type="ORF">DM02DRAFT_582754</name>
</gene>
<dbReference type="Proteomes" id="UP000244855">
    <property type="component" value="Unassembled WGS sequence"/>
</dbReference>
<dbReference type="InterPro" id="IPR057566">
    <property type="entry name" value="TPR_TTI1_N"/>
</dbReference>
<dbReference type="PANTHER" id="PTHR18460:SF3">
    <property type="entry name" value="TELO2-INTERACTING PROTEIN 1 HOMOLOG"/>
    <property type="match status" value="1"/>
</dbReference>
<proteinExistence type="predicted"/>
<feature type="domain" description="TTI1 C-terminal TPR" evidence="3">
    <location>
        <begin position="746"/>
        <end position="893"/>
    </location>
</feature>
<evidence type="ECO:0000313" key="4">
    <source>
        <dbReference type="EMBL" id="PVI06362.1"/>
    </source>
</evidence>
<dbReference type="Pfam" id="PF24181">
    <property type="entry name" value="TPR_TTI1_C"/>
    <property type="match status" value="1"/>
</dbReference>
<name>A0A2V1E892_9PLEO</name>